<keyword evidence="4" id="KW-1185">Reference proteome</keyword>
<feature type="transmembrane region" description="Helical" evidence="1">
    <location>
        <begin position="118"/>
        <end position="138"/>
    </location>
</feature>
<proteinExistence type="predicted"/>
<dbReference type="InterPro" id="IPR045340">
    <property type="entry name" value="DUF6533"/>
</dbReference>
<feature type="transmembrane region" description="Helical" evidence="1">
    <location>
        <begin position="87"/>
        <end position="106"/>
    </location>
</feature>
<protein>
    <recommendedName>
        <fullName evidence="2">DUF6533 domain-containing protein</fullName>
    </recommendedName>
</protein>
<organism evidence="3 4">
    <name type="scientific">Rhodocollybia butyracea</name>
    <dbReference type="NCBI Taxonomy" id="206335"/>
    <lineage>
        <taxon>Eukaryota</taxon>
        <taxon>Fungi</taxon>
        <taxon>Dikarya</taxon>
        <taxon>Basidiomycota</taxon>
        <taxon>Agaricomycotina</taxon>
        <taxon>Agaricomycetes</taxon>
        <taxon>Agaricomycetidae</taxon>
        <taxon>Agaricales</taxon>
        <taxon>Marasmiineae</taxon>
        <taxon>Omphalotaceae</taxon>
        <taxon>Rhodocollybia</taxon>
    </lineage>
</organism>
<gene>
    <name evidence="3" type="ORF">BDP27DRAFT_1249708</name>
</gene>
<keyword evidence="1" id="KW-0472">Membrane</keyword>
<evidence type="ECO:0000259" key="2">
    <source>
        <dbReference type="Pfam" id="PF20151"/>
    </source>
</evidence>
<reference evidence="3" key="1">
    <citation type="submission" date="2020-11" db="EMBL/GenBank/DDBJ databases">
        <authorList>
            <consortium name="DOE Joint Genome Institute"/>
            <person name="Ahrendt S."/>
            <person name="Riley R."/>
            <person name="Andreopoulos W."/>
            <person name="Labutti K."/>
            <person name="Pangilinan J."/>
            <person name="Ruiz-Duenas F.J."/>
            <person name="Barrasa J.M."/>
            <person name="Sanchez-Garcia M."/>
            <person name="Camarero S."/>
            <person name="Miyauchi S."/>
            <person name="Serrano A."/>
            <person name="Linde D."/>
            <person name="Babiker R."/>
            <person name="Drula E."/>
            <person name="Ayuso-Fernandez I."/>
            <person name="Pacheco R."/>
            <person name="Padilla G."/>
            <person name="Ferreira P."/>
            <person name="Barriuso J."/>
            <person name="Kellner H."/>
            <person name="Castanera R."/>
            <person name="Alfaro M."/>
            <person name="Ramirez L."/>
            <person name="Pisabarro A.G."/>
            <person name="Kuo A."/>
            <person name="Tritt A."/>
            <person name="Lipzen A."/>
            <person name="He G."/>
            <person name="Yan M."/>
            <person name="Ng V."/>
            <person name="Cullen D."/>
            <person name="Martin F."/>
            <person name="Rosso M.-N."/>
            <person name="Henrissat B."/>
            <person name="Hibbett D."/>
            <person name="Martinez A.T."/>
            <person name="Grigoriev I.V."/>
        </authorList>
    </citation>
    <scope>NUCLEOTIDE SEQUENCE</scope>
    <source>
        <strain evidence="3">AH 40177</strain>
    </source>
</reference>
<accession>A0A9P5P619</accession>
<feature type="domain" description="DUF6533" evidence="2">
    <location>
        <begin position="21"/>
        <end position="64"/>
    </location>
</feature>
<keyword evidence="1" id="KW-0812">Transmembrane</keyword>
<dbReference type="AlphaFoldDB" id="A0A9P5P619"/>
<comment type="caution">
    <text evidence="3">The sequence shown here is derived from an EMBL/GenBank/DDBJ whole genome shotgun (WGS) entry which is preliminary data.</text>
</comment>
<sequence>MFLVHNISSLPILILITKIKTVSSAALFLYDWMLLLPVELEVVWSEKLRPLNVLYIIQRYMPFVDTIGLLFAVDFVQPIEPNTCRTLYNTAAWMYLTGIALTEVVLTMRTCALWGKDIRLIVGLTIFFLGCWVPDSYIVHSSLIHRHVHIPSPIPRIGCLIVGGKPILFVGWVIFMVYEASELIFFSWVCPSLDTVRSGNWSALTTIVYRDGRE</sequence>
<dbReference type="Pfam" id="PF20151">
    <property type="entry name" value="DUF6533"/>
    <property type="match status" value="1"/>
</dbReference>
<evidence type="ECO:0000256" key="1">
    <source>
        <dbReference type="SAM" id="Phobius"/>
    </source>
</evidence>
<evidence type="ECO:0000313" key="4">
    <source>
        <dbReference type="Proteomes" id="UP000772434"/>
    </source>
</evidence>
<dbReference type="Proteomes" id="UP000772434">
    <property type="component" value="Unassembled WGS sequence"/>
</dbReference>
<dbReference type="EMBL" id="JADNRY010001050">
    <property type="protein sequence ID" value="KAF9021918.1"/>
    <property type="molecule type" value="Genomic_DNA"/>
</dbReference>
<feature type="transmembrane region" description="Helical" evidence="1">
    <location>
        <begin position="12"/>
        <end position="33"/>
    </location>
</feature>
<name>A0A9P5P619_9AGAR</name>
<dbReference type="OrthoDB" id="3350812at2759"/>
<keyword evidence="1" id="KW-1133">Transmembrane helix</keyword>
<evidence type="ECO:0000313" key="3">
    <source>
        <dbReference type="EMBL" id="KAF9021918.1"/>
    </source>
</evidence>
<feature type="transmembrane region" description="Helical" evidence="1">
    <location>
        <begin position="159"/>
        <end position="178"/>
    </location>
</feature>